<comment type="caution">
    <text evidence="3">The sequence shown here is derived from an EMBL/GenBank/DDBJ whole genome shotgun (WGS) entry which is preliminary data.</text>
</comment>
<evidence type="ECO:0000259" key="2">
    <source>
        <dbReference type="PROSITE" id="PS50943"/>
    </source>
</evidence>
<dbReference type="InterPro" id="IPR010982">
    <property type="entry name" value="Lambda_DNA-bd_dom_sf"/>
</dbReference>
<keyword evidence="4" id="KW-1185">Reference proteome</keyword>
<dbReference type="SUPFAM" id="SSF47413">
    <property type="entry name" value="lambda repressor-like DNA-binding domains"/>
    <property type="match status" value="1"/>
</dbReference>
<gene>
    <name evidence="3" type="ORF">QWT87_11510</name>
</gene>
<evidence type="ECO:0000313" key="4">
    <source>
        <dbReference type="Proteomes" id="UP001168128"/>
    </source>
</evidence>
<dbReference type="Gene3D" id="1.10.260.40">
    <property type="entry name" value="lambda repressor-like DNA-binding domains"/>
    <property type="match status" value="1"/>
</dbReference>
<dbReference type="PANTHER" id="PTHR46558">
    <property type="entry name" value="TRACRIPTIONAL REGULATORY PROTEIN-RELATED-RELATED"/>
    <property type="match status" value="1"/>
</dbReference>
<name>A0ABT8U378_9FLAO</name>
<dbReference type="Proteomes" id="UP001168128">
    <property type="component" value="Unassembled WGS sequence"/>
</dbReference>
<dbReference type="EMBL" id="JAULSJ010000015">
    <property type="protein sequence ID" value="MDO3425516.1"/>
    <property type="molecule type" value="Genomic_DNA"/>
</dbReference>
<accession>A0ABT8U378</accession>
<dbReference type="InterPro" id="IPR001387">
    <property type="entry name" value="Cro/C1-type_HTH"/>
</dbReference>
<dbReference type="CDD" id="cd00093">
    <property type="entry name" value="HTH_XRE"/>
    <property type="match status" value="1"/>
</dbReference>
<evidence type="ECO:0000313" key="3">
    <source>
        <dbReference type="EMBL" id="MDO3425516.1"/>
    </source>
</evidence>
<protein>
    <submittedName>
        <fullName evidence="3">Helix-turn-helix transcriptional regulator</fullName>
    </submittedName>
</protein>
<dbReference type="PANTHER" id="PTHR46558:SF4">
    <property type="entry name" value="DNA-BIDING PHAGE PROTEIN"/>
    <property type="match status" value="1"/>
</dbReference>
<keyword evidence="1" id="KW-0238">DNA-binding</keyword>
<sequence length="112" mass="13018">MKEALYPIVGQRIQDIRKEYNISQQELADVLKLSRTSVSNIENGRHPIFLHHIYTIAEKFNIPLEKILPSVFDVQNKRKTEEEDLKKIFIQKGITDENTINSLLSVINKSKL</sequence>
<organism evidence="3 4">
    <name type="scientific">Chryseobacterium urinae</name>
    <dbReference type="NCBI Taxonomy" id="3058400"/>
    <lineage>
        <taxon>Bacteria</taxon>
        <taxon>Pseudomonadati</taxon>
        <taxon>Bacteroidota</taxon>
        <taxon>Flavobacteriia</taxon>
        <taxon>Flavobacteriales</taxon>
        <taxon>Weeksellaceae</taxon>
        <taxon>Chryseobacterium group</taxon>
        <taxon>Chryseobacterium</taxon>
    </lineage>
</organism>
<proteinExistence type="predicted"/>
<dbReference type="SMART" id="SM00530">
    <property type="entry name" value="HTH_XRE"/>
    <property type="match status" value="1"/>
</dbReference>
<dbReference type="PROSITE" id="PS50943">
    <property type="entry name" value="HTH_CROC1"/>
    <property type="match status" value="1"/>
</dbReference>
<reference evidence="3" key="1">
    <citation type="submission" date="2023-07" db="EMBL/GenBank/DDBJ databases">
        <title>AMR profile of multidrug- resistance Chryseobacterium gambrini related strain.</title>
        <authorList>
            <person name="Kirdat K."/>
            <person name="Bhatt A."/>
            <person name="Kuyare S."/>
            <person name="Yadav A."/>
        </authorList>
    </citation>
    <scope>NUCLEOTIDE SEQUENCE</scope>
    <source>
        <strain evidence="3">APV-1</strain>
    </source>
</reference>
<dbReference type="Pfam" id="PF12844">
    <property type="entry name" value="HTH_19"/>
    <property type="match status" value="1"/>
</dbReference>
<dbReference type="RefSeq" id="WP_302716200.1">
    <property type="nucleotide sequence ID" value="NZ_JAULSJ010000015.1"/>
</dbReference>
<evidence type="ECO:0000256" key="1">
    <source>
        <dbReference type="ARBA" id="ARBA00023125"/>
    </source>
</evidence>
<feature type="domain" description="HTH cro/C1-type" evidence="2">
    <location>
        <begin position="13"/>
        <end position="67"/>
    </location>
</feature>